<dbReference type="PANTHER" id="PTHR11066">
    <property type="entry name" value="ACYL-COA THIOESTERASE"/>
    <property type="match status" value="1"/>
</dbReference>
<dbReference type="InterPro" id="IPR049449">
    <property type="entry name" value="TesB_ACOT8-like_N"/>
</dbReference>
<comment type="similarity">
    <text evidence="1">Belongs to the C/M/P thioester hydrolase family.</text>
</comment>
<dbReference type="Pfam" id="PF13622">
    <property type="entry name" value="4HBT_3"/>
    <property type="match status" value="1"/>
</dbReference>
<comment type="subunit">
    <text evidence="2">Homotetramer.</text>
</comment>
<dbReference type="GO" id="GO:0009062">
    <property type="term" value="P:fatty acid catabolic process"/>
    <property type="evidence" value="ECO:0007669"/>
    <property type="project" value="TreeGrafter"/>
</dbReference>
<sequence length="272" mass="29396">MGPMAVLAEAVGQGGSAALDEVLALLRLERLEETLFRGVSNDIGTTSVFGGLVLGQALMAAGATVPTHAVHSLHGYFIRPGDKRAPILYTVERTRDGASFSTRSVTASQGGKAIFQMLASFQRAEGGLDHQCAMPDVQLPEQLADDSQAGAQRAIVFRTVDQAPGRAWMRADGRLPDDPLLHHALLAYASDLKLLGAAVRRHGLDPRPPNLHSVSLDHAMWFHRGFRFDDWLLFETDSPSASHARAMCRGSIFGRDGRLLASVAQEGLIRLR</sequence>
<dbReference type="InterPro" id="IPR042171">
    <property type="entry name" value="Acyl-CoA_hotdog"/>
</dbReference>
<dbReference type="SUPFAM" id="SSF54637">
    <property type="entry name" value="Thioesterase/thiol ester dehydrase-isomerase"/>
    <property type="match status" value="2"/>
</dbReference>
<name>A0A418Y0M7_9BURK</name>
<evidence type="ECO:0000259" key="10">
    <source>
        <dbReference type="Pfam" id="PF13622"/>
    </source>
</evidence>
<dbReference type="CDD" id="cd03444">
    <property type="entry name" value="Thioesterase_II_repeat1"/>
    <property type="match status" value="1"/>
</dbReference>
<evidence type="ECO:0000256" key="6">
    <source>
        <dbReference type="ARBA" id="ARBA00050943"/>
    </source>
</evidence>
<evidence type="ECO:0000256" key="5">
    <source>
        <dbReference type="ARBA" id="ARBA00038894"/>
    </source>
</evidence>
<accession>A0A418Y0M7</accession>
<evidence type="ECO:0000313" key="12">
    <source>
        <dbReference type="Proteomes" id="UP000284006"/>
    </source>
</evidence>
<dbReference type="Proteomes" id="UP000284006">
    <property type="component" value="Unassembled WGS sequence"/>
</dbReference>
<dbReference type="AlphaFoldDB" id="A0A418Y0M7"/>
<gene>
    <name evidence="11" type="ORF">D3872_09585</name>
</gene>
<keyword evidence="3" id="KW-0378">Hydrolase</keyword>
<dbReference type="Pfam" id="PF02551">
    <property type="entry name" value="Acyl_CoA_thio"/>
    <property type="match status" value="1"/>
</dbReference>
<evidence type="ECO:0000256" key="8">
    <source>
        <dbReference type="ARBA" id="ARBA00079653"/>
    </source>
</evidence>
<dbReference type="InterPro" id="IPR003703">
    <property type="entry name" value="Acyl_CoA_thio"/>
</dbReference>
<reference evidence="11 12" key="1">
    <citation type="submission" date="2018-09" db="EMBL/GenBank/DDBJ databases">
        <authorList>
            <person name="Zhu H."/>
        </authorList>
    </citation>
    <scope>NUCLEOTIDE SEQUENCE [LARGE SCALE GENOMIC DNA]</scope>
    <source>
        <strain evidence="11 12">K1S02-61</strain>
    </source>
</reference>
<dbReference type="OrthoDB" id="9781019at2"/>
<keyword evidence="4" id="KW-0443">Lipid metabolism</keyword>
<evidence type="ECO:0000259" key="9">
    <source>
        <dbReference type="Pfam" id="PF02551"/>
    </source>
</evidence>
<dbReference type="GO" id="GO:0005829">
    <property type="term" value="C:cytosol"/>
    <property type="evidence" value="ECO:0007669"/>
    <property type="project" value="TreeGrafter"/>
</dbReference>
<dbReference type="Gene3D" id="2.40.160.210">
    <property type="entry name" value="Acyl-CoA thioesterase, double hotdog domain"/>
    <property type="match status" value="1"/>
</dbReference>
<proteinExistence type="inferred from homology"/>
<evidence type="ECO:0000256" key="4">
    <source>
        <dbReference type="ARBA" id="ARBA00023098"/>
    </source>
</evidence>
<dbReference type="PANTHER" id="PTHR11066:SF34">
    <property type="entry name" value="ACYL-COENZYME A THIOESTERASE 8"/>
    <property type="match status" value="1"/>
</dbReference>
<comment type="caution">
    <text evidence="11">The sequence shown here is derived from an EMBL/GenBank/DDBJ whole genome shotgun (WGS) entry which is preliminary data.</text>
</comment>
<evidence type="ECO:0000313" key="11">
    <source>
        <dbReference type="EMBL" id="RJG18830.1"/>
    </source>
</evidence>
<evidence type="ECO:0000256" key="7">
    <source>
        <dbReference type="ARBA" id="ARBA00071120"/>
    </source>
</evidence>
<keyword evidence="12" id="KW-1185">Reference proteome</keyword>
<dbReference type="EMBL" id="QYUP01000092">
    <property type="protein sequence ID" value="RJG18830.1"/>
    <property type="molecule type" value="Genomic_DNA"/>
</dbReference>
<feature type="domain" description="Acyl-CoA thioesterase 2 C-terminal" evidence="9">
    <location>
        <begin position="166"/>
        <end position="268"/>
    </location>
</feature>
<evidence type="ECO:0000256" key="2">
    <source>
        <dbReference type="ARBA" id="ARBA00011881"/>
    </source>
</evidence>
<dbReference type="InterPro" id="IPR029069">
    <property type="entry name" value="HotDog_dom_sf"/>
</dbReference>
<dbReference type="EC" id="3.1.2.20" evidence="5"/>
<dbReference type="GO" id="GO:0006637">
    <property type="term" value="P:acyl-CoA metabolic process"/>
    <property type="evidence" value="ECO:0007669"/>
    <property type="project" value="InterPro"/>
</dbReference>
<dbReference type="CDD" id="cd03445">
    <property type="entry name" value="Thioesterase_II_repeat2"/>
    <property type="match status" value="1"/>
</dbReference>
<comment type="catalytic activity">
    <reaction evidence="6">
        <text>a fatty acyl-CoA + H2O = a fatty acid + CoA + H(+)</text>
        <dbReference type="Rhea" id="RHEA:16781"/>
        <dbReference type="ChEBI" id="CHEBI:15377"/>
        <dbReference type="ChEBI" id="CHEBI:15378"/>
        <dbReference type="ChEBI" id="CHEBI:28868"/>
        <dbReference type="ChEBI" id="CHEBI:57287"/>
        <dbReference type="ChEBI" id="CHEBI:77636"/>
        <dbReference type="EC" id="3.1.2.20"/>
    </reaction>
    <physiologicalReaction direction="left-to-right" evidence="6">
        <dbReference type="Rhea" id="RHEA:16782"/>
    </physiologicalReaction>
</comment>
<dbReference type="InterPro" id="IPR025652">
    <property type="entry name" value="TesB_C"/>
</dbReference>
<protein>
    <recommendedName>
        <fullName evidence="7">Acyl-CoA thioesterase 2</fullName>
        <ecNumber evidence="5">3.1.2.20</ecNumber>
    </recommendedName>
    <alternativeName>
        <fullName evidence="8">Thioesterase II</fullName>
    </alternativeName>
</protein>
<evidence type="ECO:0000256" key="1">
    <source>
        <dbReference type="ARBA" id="ARBA00006538"/>
    </source>
</evidence>
<dbReference type="FunFam" id="2.40.160.210:FF:000001">
    <property type="entry name" value="Acyl-CoA thioesterase II"/>
    <property type="match status" value="1"/>
</dbReference>
<feature type="domain" description="Acyl-CoA thioesterase-like N-terminal HotDog" evidence="10">
    <location>
        <begin position="44"/>
        <end position="122"/>
    </location>
</feature>
<evidence type="ECO:0000256" key="3">
    <source>
        <dbReference type="ARBA" id="ARBA00022801"/>
    </source>
</evidence>
<organism evidence="11 12">
    <name type="scientific">Massilia cavernae</name>
    <dbReference type="NCBI Taxonomy" id="2320864"/>
    <lineage>
        <taxon>Bacteria</taxon>
        <taxon>Pseudomonadati</taxon>
        <taxon>Pseudomonadota</taxon>
        <taxon>Betaproteobacteria</taxon>
        <taxon>Burkholderiales</taxon>
        <taxon>Oxalobacteraceae</taxon>
        <taxon>Telluria group</taxon>
        <taxon>Massilia</taxon>
    </lineage>
</organism>
<dbReference type="GO" id="GO:0047617">
    <property type="term" value="F:fatty acyl-CoA hydrolase activity"/>
    <property type="evidence" value="ECO:0007669"/>
    <property type="project" value="UniProtKB-EC"/>
</dbReference>